<dbReference type="NCBIfam" id="TIGR00810">
    <property type="entry name" value="secG"/>
    <property type="match status" value="1"/>
</dbReference>
<evidence type="ECO:0000313" key="11">
    <source>
        <dbReference type="EMBL" id="OUN43846.1"/>
    </source>
</evidence>
<dbReference type="GO" id="GO:0009306">
    <property type="term" value="P:protein secretion"/>
    <property type="evidence" value="ECO:0007669"/>
    <property type="project" value="UniProtKB-UniRule"/>
</dbReference>
<accession>A0A1Y3U4Y8</accession>
<dbReference type="eggNOG" id="COG1314">
    <property type="taxonomic scope" value="Bacteria"/>
</dbReference>
<keyword evidence="5 10" id="KW-0653">Protein transport</keyword>
<evidence type="ECO:0000256" key="9">
    <source>
        <dbReference type="ARBA" id="ARBA00025182"/>
    </source>
</evidence>
<evidence type="ECO:0000256" key="6">
    <source>
        <dbReference type="ARBA" id="ARBA00022989"/>
    </source>
</evidence>
<dbReference type="GeneID" id="98653558"/>
<evidence type="ECO:0000256" key="7">
    <source>
        <dbReference type="ARBA" id="ARBA00023010"/>
    </source>
</evidence>
<dbReference type="InterPro" id="IPR004692">
    <property type="entry name" value="SecG"/>
</dbReference>
<reference evidence="12" key="1">
    <citation type="submission" date="2017-04" db="EMBL/GenBank/DDBJ databases">
        <title>Function of individual gut microbiota members based on whole genome sequencing of pure cultures obtained from chicken caecum.</title>
        <authorList>
            <person name="Medvecky M."/>
            <person name="Cejkova D."/>
            <person name="Polansky O."/>
            <person name="Karasova D."/>
            <person name="Kubasova T."/>
            <person name="Cizek A."/>
            <person name="Rychlik I."/>
        </authorList>
    </citation>
    <scope>NUCLEOTIDE SEQUENCE [LARGE SCALE GENOMIC DNA]</scope>
    <source>
        <strain evidence="12">An70</strain>
    </source>
</reference>
<comment type="function">
    <text evidence="9 10">Involved in protein export. Participates in an early event of protein translocation.</text>
</comment>
<dbReference type="AlphaFoldDB" id="A0A1Y3U4Y8"/>
<sequence length="88" mass="9326">MGPFQVIIFIVWALSALALIALVLMHSGKGTGVSDMIASSLYNSSAATGVMERNLDRLTVIVAVVFAVCVVLCMFFFPQGGIQGVDFV</sequence>
<dbReference type="GO" id="GO:0015450">
    <property type="term" value="F:protein-transporting ATPase activity"/>
    <property type="evidence" value="ECO:0007669"/>
    <property type="project" value="UniProtKB-UniRule"/>
</dbReference>
<evidence type="ECO:0000256" key="5">
    <source>
        <dbReference type="ARBA" id="ARBA00022927"/>
    </source>
</evidence>
<keyword evidence="12" id="KW-1185">Reference proteome</keyword>
<evidence type="ECO:0000256" key="3">
    <source>
        <dbReference type="ARBA" id="ARBA00022448"/>
    </source>
</evidence>
<dbReference type="Pfam" id="PF03840">
    <property type="entry name" value="SecG"/>
    <property type="match status" value="1"/>
</dbReference>
<proteinExistence type="inferred from homology"/>
<comment type="similarity">
    <text evidence="2 10">Belongs to the SecG family.</text>
</comment>
<keyword evidence="6 10" id="KW-1133">Transmembrane helix</keyword>
<keyword evidence="10" id="KW-1003">Cell membrane</keyword>
<gene>
    <name evidence="11" type="ORF">B5G21_03960</name>
</gene>
<comment type="caution">
    <text evidence="11">The sequence shown here is derived from an EMBL/GenBank/DDBJ whole genome shotgun (WGS) entry which is preliminary data.</text>
</comment>
<keyword evidence="3 10" id="KW-0813">Transport</keyword>
<dbReference type="Proteomes" id="UP000196560">
    <property type="component" value="Unassembled WGS sequence"/>
</dbReference>
<comment type="subcellular location">
    <subcellularLocation>
        <location evidence="10">Cell membrane</location>
        <topology evidence="10">Multi-pass membrane protein</topology>
    </subcellularLocation>
    <subcellularLocation>
        <location evidence="1">Membrane</location>
        <topology evidence="1">Multi-pass membrane protein</topology>
    </subcellularLocation>
</comment>
<evidence type="ECO:0000256" key="1">
    <source>
        <dbReference type="ARBA" id="ARBA00004141"/>
    </source>
</evidence>
<dbReference type="RefSeq" id="WP_019128629.1">
    <property type="nucleotide sequence ID" value="NZ_CALUIC010000001.1"/>
</dbReference>
<name>A0A1Y3U4Y8_9ACTN</name>
<keyword evidence="4 10" id="KW-0812">Transmembrane</keyword>
<feature type="transmembrane region" description="Helical" evidence="10">
    <location>
        <begin position="6"/>
        <end position="25"/>
    </location>
</feature>
<protein>
    <recommendedName>
        <fullName evidence="10">Protein-export membrane protein SecG</fullName>
    </recommendedName>
</protein>
<evidence type="ECO:0000256" key="2">
    <source>
        <dbReference type="ARBA" id="ARBA00008445"/>
    </source>
</evidence>
<feature type="transmembrane region" description="Helical" evidence="10">
    <location>
        <begin position="58"/>
        <end position="77"/>
    </location>
</feature>
<evidence type="ECO:0000313" key="12">
    <source>
        <dbReference type="Proteomes" id="UP000196560"/>
    </source>
</evidence>
<keyword evidence="7 10" id="KW-0811">Translocation</keyword>
<evidence type="ECO:0000256" key="8">
    <source>
        <dbReference type="ARBA" id="ARBA00023136"/>
    </source>
</evidence>
<dbReference type="GO" id="GO:0005886">
    <property type="term" value="C:plasma membrane"/>
    <property type="evidence" value="ECO:0007669"/>
    <property type="project" value="UniProtKB-SubCell"/>
</dbReference>
<evidence type="ECO:0000256" key="4">
    <source>
        <dbReference type="ARBA" id="ARBA00022692"/>
    </source>
</evidence>
<organism evidence="11 12">
    <name type="scientific">Enorma massiliensis</name>
    <dbReference type="NCBI Taxonomy" id="1472761"/>
    <lineage>
        <taxon>Bacteria</taxon>
        <taxon>Bacillati</taxon>
        <taxon>Actinomycetota</taxon>
        <taxon>Coriobacteriia</taxon>
        <taxon>Coriobacteriales</taxon>
        <taxon>Coriobacteriaceae</taxon>
        <taxon>Enorma</taxon>
    </lineage>
</organism>
<dbReference type="STRING" id="1118060.GCA_000311845_01338"/>
<dbReference type="EMBL" id="NFHO01000003">
    <property type="protein sequence ID" value="OUN43846.1"/>
    <property type="molecule type" value="Genomic_DNA"/>
</dbReference>
<keyword evidence="8 10" id="KW-0472">Membrane</keyword>
<dbReference type="PRINTS" id="PR01651">
    <property type="entry name" value="SECGEXPORT"/>
</dbReference>
<evidence type="ECO:0000256" key="10">
    <source>
        <dbReference type="RuleBase" id="RU365087"/>
    </source>
</evidence>